<dbReference type="InterPro" id="IPR029056">
    <property type="entry name" value="Ribokinase-like"/>
</dbReference>
<accession>A0A1V4I5I1</accession>
<gene>
    <name evidence="1" type="ORF">CLORY_44430</name>
</gene>
<dbReference type="EMBL" id="MZGV01000115">
    <property type="protein sequence ID" value="OPJ55226.1"/>
    <property type="molecule type" value="Genomic_DNA"/>
</dbReference>
<sequence length="372" mass="41300">MNTVLSTTIEKLKSNMNDVNNKTVTLGLDAFIDKIVRIVRSKDNNCNYVFFDKMHQFGSHLIDKSGKSCCMEMSSRFIKLGGNSPIMASALSSVGVHVNCMSALGLPDINPIFEVLRDSCSLYSIGNPGETMALEFNDGKVILSERDSLNKLNWDNIKMTLGVETIKKLFFESNLIALVNWTGIINYNSIYRGILNDILCTLPPDKSKIFFVDLADISDRSNGEILEALSLLKEFNSYYKVVLGLNENETTLVYKNLFSDKAIIKLKDMGDTIYNELNLDSIVIHTLTSSLSWDLNSFAEIPSLYTRNPKLSTGGGDNFNSGLCFGLLMGLGIEGSLYTANATSGYYVRNAKSPNINNLIDTLENWSTLNEI</sequence>
<name>A0A1V4I5I1_9CLOT</name>
<dbReference type="Proteomes" id="UP000190080">
    <property type="component" value="Unassembled WGS sequence"/>
</dbReference>
<evidence type="ECO:0008006" key="3">
    <source>
        <dbReference type="Google" id="ProtNLM"/>
    </source>
</evidence>
<evidence type="ECO:0000313" key="1">
    <source>
        <dbReference type="EMBL" id="OPJ55226.1"/>
    </source>
</evidence>
<dbReference type="Gene3D" id="3.40.1190.20">
    <property type="match status" value="1"/>
</dbReference>
<protein>
    <recommendedName>
        <fullName evidence="3">Carbohydrate kinase PfkB domain-containing protein</fullName>
    </recommendedName>
</protein>
<dbReference type="Pfam" id="PF25270">
    <property type="entry name" value="Khk"/>
    <property type="match status" value="1"/>
</dbReference>
<dbReference type="RefSeq" id="WP_079428639.1">
    <property type="nucleotide sequence ID" value="NZ_MZGV01000115.1"/>
</dbReference>
<organism evidence="1 2">
    <name type="scientific">Clostridium oryzae</name>
    <dbReference type="NCBI Taxonomy" id="1450648"/>
    <lineage>
        <taxon>Bacteria</taxon>
        <taxon>Bacillati</taxon>
        <taxon>Bacillota</taxon>
        <taxon>Clostridia</taxon>
        <taxon>Eubacteriales</taxon>
        <taxon>Clostridiaceae</taxon>
        <taxon>Clostridium</taxon>
    </lineage>
</organism>
<dbReference type="SUPFAM" id="SSF53613">
    <property type="entry name" value="Ribokinase-like"/>
    <property type="match status" value="1"/>
</dbReference>
<keyword evidence="2" id="KW-1185">Reference proteome</keyword>
<evidence type="ECO:0000313" key="2">
    <source>
        <dbReference type="Proteomes" id="UP000190080"/>
    </source>
</evidence>
<comment type="caution">
    <text evidence="1">The sequence shown here is derived from an EMBL/GenBank/DDBJ whole genome shotgun (WGS) entry which is preliminary data.</text>
</comment>
<dbReference type="AlphaFoldDB" id="A0A1V4I5I1"/>
<reference evidence="1 2" key="1">
    <citation type="submission" date="2017-03" db="EMBL/GenBank/DDBJ databases">
        <title>Genome sequence of Clostridium oryzae DSM 28571.</title>
        <authorList>
            <person name="Poehlein A."/>
            <person name="Daniel R."/>
        </authorList>
    </citation>
    <scope>NUCLEOTIDE SEQUENCE [LARGE SCALE GENOMIC DNA]</scope>
    <source>
        <strain evidence="1 2">DSM 28571</strain>
    </source>
</reference>
<proteinExistence type="predicted"/>
<dbReference type="InterPro" id="IPR057621">
    <property type="entry name" value="Khk_prokaryotic"/>
</dbReference>
<dbReference type="STRING" id="1450648.CLORY_44430"/>
<dbReference type="OrthoDB" id="787163at2"/>